<dbReference type="InterPro" id="IPR011075">
    <property type="entry name" value="TetR_C"/>
</dbReference>
<dbReference type="Gene3D" id="1.10.10.60">
    <property type="entry name" value="Homeodomain-like"/>
    <property type="match status" value="1"/>
</dbReference>
<dbReference type="EMBL" id="SMKZ01000009">
    <property type="protein sequence ID" value="TDE11785.1"/>
    <property type="molecule type" value="Genomic_DNA"/>
</dbReference>
<dbReference type="Pfam" id="PF16859">
    <property type="entry name" value="TetR_C_11"/>
    <property type="match status" value="1"/>
</dbReference>
<evidence type="ECO:0000259" key="5">
    <source>
        <dbReference type="PROSITE" id="PS50977"/>
    </source>
</evidence>
<protein>
    <submittedName>
        <fullName evidence="6">TetR/AcrR family transcriptional regulator</fullName>
    </submittedName>
</protein>
<feature type="domain" description="HTH tetR-type" evidence="5">
    <location>
        <begin position="12"/>
        <end position="72"/>
    </location>
</feature>
<evidence type="ECO:0000256" key="4">
    <source>
        <dbReference type="PROSITE-ProRule" id="PRU00335"/>
    </source>
</evidence>
<keyword evidence="3" id="KW-0804">Transcription</keyword>
<reference evidence="6 7" key="1">
    <citation type="submission" date="2019-03" db="EMBL/GenBank/DDBJ databases">
        <title>Draft genome sequences of novel Actinobacteria.</title>
        <authorList>
            <person name="Sahin N."/>
            <person name="Ay H."/>
            <person name="Saygin H."/>
        </authorList>
    </citation>
    <scope>NUCLEOTIDE SEQUENCE [LARGE SCALE GENOMIC DNA]</scope>
    <source>
        <strain evidence="6 7">5K138</strain>
    </source>
</reference>
<evidence type="ECO:0000256" key="3">
    <source>
        <dbReference type="ARBA" id="ARBA00023163"/>
    </source>
</evidence>
<keyword evidence="1" id="KW-0805">Transcription regulation</keyword>
<dbReference type="InterPro" id="IPR036271">
    <property type="entry name" value="Tet_transcr_reg_TetR-rel_C_sf"/>
</dbReference>
<feature type="DNA-binding region" description="H-T-H motif" evidence="4">
    <location>
        <begin position="35"/>
        <end position="54"/>
    </location>
</feature>
<dbReference type="GO" id="GO:0003700">
    <property type="term" value="F:DNA-binding transcription factor activity"/>
    <property type="evidence" value="ECO:0007669"/>
    <property type="project" value="TreeGrafter"/>
</dbReference>
<keyword evidence="7" id="KW-1185">Reference proteome</keyword>
<dbReference type="PANTHER" id="PTHR30055:SF148">
    <property type="entry name" value="TETR-FAMILY TRANSCRIPTIONAL REGULATOR"/>
    <property type="match status" value="1"/>
</dbReference>
<evidence type="ECO:0000313" key="6">
    <source>
        <dbReference type="EMBL" id="TDE11785.1"/>
    </source>
</evidence>
<dbReference type="PANTHER" id="PTHR30055">
    <property type="entry name" value="HTH-TYPE TRANSCRIPTIONAL REGULATOR RUTR"/>
    <property type="match status" value="1"/>
</dbReference>
<accession>A0A4R5DLN8</accession>
<dbReference type="OrthoDB" id="9796019at2"/>
<sequence>MSATPTVRRRGEALEAAIYDAVWAELAEVGYAGLTIGAVADRARTSKAVLYRRWPGRAELVFAALVQHVPKAADVPDTGDLRSDLVTFLRSIAANWATRSIDALWGLLAETARDPALAALVRSELADQVREGPMTVMVERAVRRGEVDPAVVSPRMLRVPLDLVRSELLLNGAITGTAVEEIVDDVFLPLVRPRTV</sequence>
<dbReference type="SUPFAM" id="SSF48498">
    <property type="entry name" value="Tetracyclin repressor-like, C-terminal domain"/>
    <property type="match status" value="1"/>
</dbReference>
<dbReference type="Proteomes" id="UP000294739">
    <property type="component" value="Unassembled WGS sequence"/>
</dbReference>
<dbReference type="InterPro" id="IPR050109">
    <property type="entry name" value="HTH-type_TetR-like_transc_reg"/>
</dbReference>
<comment type="caution">
    <text evidence="6">The sequence shown here is derived from an EMBL/GenBank/DDBJ whole genome shotgun (WGS) entry which is preliminary data.</text>
</comment>
<dbReference type="RefSeq" id="WP_131893343.1">
    <property type="nucleotide sequence ID" value="NZ_SMKZ01000009.1"/>
</dbReference>
<dbReference type="InParanoid" id="A0A4R5DLN8"/>
<organism evidence="6 7">
    <name type="scientific">Jiangella asiatica</name>
    <dbReference type="NCBI Taxonomy" id="2530372"/>
    <lineage>
        <taxon>Bacteria</taxon>
        <taxon>Bacillati</taxon>
        <taxon>Actinomycetota</taxon>
        <taxon>Actinomycetes</taxon>
        <taxon>Jiangellales</taxon>
        <taxon>Jiangellaceae</taxon>
        <taxon>Jiangella</taxon>
    </lineage>
</organism>
<dbReference type="Gene3D" id="1.10.357.10">
    <property type="entry name" value="Tetracycline Repressor, domain 2"/>
    <property type="match status" value="1"/>
</dbReference>
<gene>
    <name evidence="6" type="ORF">E1269_08445</name>
</gene>
<dbReference type="InterPro" id="IPR001647">
    <property type="entry name" value="HTH_TetR"/>
</dbReference>
<dbReference type="SUPFAM" id="SSF46689">
    <property type="entry name" value="Homeodomain-like"/>
    <property type="match status" value="1"/>
</dbReference>
<dbReference type="GO" id="GO:0000976">
    <property type="term" value="F:transcription cis-regulatory region binding"/>
    <property type="evidence" value="ECO:0007669"/>
    <property type="project" value="TreeGrafter"/>
</dbReference>
<evidence type="ECO:0000256" key="1">
    <source>
        <dbReference type="ARBA" id="ARBA00023015"/>
    </source>
</evidence>
<proteinExistence type="predicted"/>
<dbReference type="InterPro" id="IPR009057">
    <property type="entry name" value="Homeodomain-like_sf"/>
</dbReference>
<evidence type="ECO:0000256" key="2">
    <source>
        <dbReference type="ARBA" id="ARBA00023125"/>
    </source>
</evidence>
<evidence type="ECO:0000313" key="7">
    <source>
        <dbReference type="Proteomes" id="UP000294739"/>
    </source>
</evidence>
<dbReference type="PROSITE" id="PS50977">
    <property type="entry name" value="HTH_TETR_2"/>
    <property type="match status" value="1"/>
</dbReference>
<dbReference type="Pfam" id="PF00440">
    <property type="entry name" value="TetR_N"/>
    <property type="match status" value="1"/>
</dbReference>
<dbReference type="AlphaFoldDB" id="A0A4R5DLN8"/>
<keyword evidence="2 4" id="KW-0238">DNA-binding</keyword>
<name>A0A4R5DLN8_9ACTN</name>